<evidence type="ECO:0000256" key="2">
    <source>
        <dbReference type="SAM" id="Phobius"/>
    </source>
</evidence>
<feature type="transmembrane region" description="Helical" evidence="2">
    <location>
        <begin position="189"/>
        <end position="208"/>
    </location>
</feature>
<reference evidence="4" key="1">
    <citation type="submission" date="2025-08" db="UniProtKB">
        <authorList>
            <consortium name="RefSeq"/>
        </authorList>
    </citation>
    <scope>IDENTIFICATION</scope>
    <source>
        <tissue evidence="4">Fruit stalk</tissue>
    </source>
</reference>
<dbReference type="GeneID" id="111305371"/>
<dbReference type="RefSeq" id="XP_022758582.1">
    <property type="nucleotide sequence ID" value="XM_022902847.1"/>
</dbReference>
<accession>A0A6P6A1C0</accession>
<keyword evidence="2" id="KW-1133">Transmembrane helix</keyword>
<sequence length="296" mass="32749">MQPNCCHASFAFVLKFLNFLQAFIGVWIILYSIWMLDRWKHYVPISPPPLAPSPESSLSILFSRPEVGAQAARVFDDFAVGWVSGLDNGVGLDLSSVKLPAPWFIYSFMGVGIVLGCITFIGCIAAESINGCCLCFYTLLKSVLILIEAALVAFIAIDRSWEKDLPFDPTGELNSLRSFVEVNIDICKWVGISVVIIQALALLVAIILRAMISARKRNVANEDDFESSRDRTWEPLLNPQSSHSSTSVKGDGRGTHSDIWASRIREKYGLNSGDRYNSADKYNLLNQNASASMKSK</sequence>
<proteinExistence type="predicted"/>
<organism evidence="3 4">
    <name type="scientific">Durio zibethinus</name>
    <name type="common">Durian</name>
    <dbReference type="NCBI Taxonomy" id="66656"/>
    <lineage>
        <taxon>Eukaryota</taxon>
        <taxon>Viridiplantae</taxon>
        <taxon>Streptophyta</taxon>
        <taxon>Embryophyta</taxon>
        <taxon>Tracheophyta</taxon>
        <taxon>Spermatophyta</taxon>
        <taxon>Magnoliopsida</taxon>
        <taxon>eudicotyledons</taxon>
        <taxon>Gunneridae</taxon>
        <taxon>Pentapetalae</taxon>
        <taxon>rosids</taxon>
        <taxon>malvids</taxon>
        <taxon>Malvales</taxon>
        <taxon>Malvaceae</taxon>
        <taxon>Helicteroideae</taxon>
        <taxon>Durio</taxon>
    </lineage>
</organism>
<gene>
    <name evidence="4" type="primary">LOC111305371</name>
</gene>
<protein>
    <submittedName>
        <fullName evidence="4">Tetraspanin-18-like isoform X1</fullName>
    </submittedName>
</protein>
<evidence type="ECO:0000313" key="4">
    <source>
        <dbReference type="RefSeq" id="XP_022758582.1"/>
    </source>
</evidence>
<feature type="compositionally biased region" description="Polar residues" evidence="1">
    <location>
        <begin position="238"/>
        <end position="248"/>
    </location>
</feature>
<feature type="transmembrane region" description="Helical" evidence="2">
    <location>
        <begin position="12"/>
        <end position="34"/>
    </location>
</feature>
<feature type="region of interest" description="Disordered" evidence="1">
    <location>
        <begin position="231"/>
        <end position="256"/>
    </location>
</feature>
<name>A0A6P6A1C0_DURZI</name>
<keyword evidence="3" id="KW-1185">Reference proteome</keyword>
<keyword evidence="2" id="KW-0472">Membrane</keyword>
<dbReference type="OrthoDB" id="723894at2759"/>
<dbReference type="KEGG" id="dzi:111305371"/>
<dbReference type="Proteomes" id="UP000515121">
    <property type="component" value="Unplaced"/>
</dbReference>
<feature type="transmembrane region" description="Helical" evidence="2">
    <location>
        <begin position="138"/>
        <end position="157"/>
    </location>
</feature>
<evidence type="ECO:0000256" key="1">
    <source>
        <dbReference type="SAM" id="MobiDB-lite"/>
    </source>
</evidence>
<keyword evidence="2" id="KW-0812">Transmembrane</keyword>
<evidence type="ECO:0000313" key="3">
    <source>
        <dbReference type="Proteomes" id="UP000515121"/>
    </source>
</evidence>
<dbReference type="AlphaFoldDB" id="A0A6P6A1C0"/>
<feature type="transmembrane region" description="Helical" evidence="2">
    <location>
        <begin position="103"/>
        <end position="126"/>
    </location>
</feature>